<name>A0ABP0GIX7_CLALP</name>
<organism evidence="4 5">
    <name type="scientific">Clavelina lepadiformis</name>
    <name type="common">Light-bulb sea squirt</name>
    <name type="synonym">Ascidia lepadiformis</name>
    <dbReference type="NCBI Taxonomy" id="159417"/>
    <lineage>
        <taxon>Eukaryota</taxon>
        <taxon>Metazoa</taxon>
        <taxon>Chordata</taxon>
        <taxon>Tunicata</taxon>
        <taxon>Ascidiacea</taxon>
        <taxon>Aplousobranchia</taxon>
        <taxon>Clavelinidae</taxon>
        <taxon>Clavelina</taxon>
    </lineage>
</organism>
<dbReference type="Proteomes" id="UP001642483">
    <property type="component" value="Unassembled WGS sequence"/>
</dbReference>
<reference evidence="4 5" key="1">
    <citation type="submission" date="2024-02" db="EMBL/GenBank/DDBJ databases">
        <authorList>
            <person name="Daric V."/>
            <person name="Darras S."/>
        </authorList>
    </citation>
    <scope>NUCLEOTIDE SEQUENCE [LARGE SCALE GENOMIC DNA]</scope>
</reference>
<evidence type="ECO:0000256" key="3">
    <source>
        <dbReference type="SAM" id="MobiDB-lite"/>
    </source>
</evidence>
<proteinExistence type="inferred from homology"/>
<protein>
    <recommendedName>
        <fullName evidence="6">Apoptosis inhibitor 5</fullName>
    </recommendedName>
</protein>
<dbReference type="PANTHER" id="PTHR12758">
    <property type="entry name" value="APOPTOSIS INHIBITOR 5-RELATED"/>
    <property type="match status" value="1"/>
</dbReference>
<sequence>MSVDVEQLYKSFGVLADAKDKAKEHTEVYKTILKGVEGTTAAKRLSAQFISRFFKHFSDQAEAAINALLDLCEDEDPGIRKAAIKEIPNLCKANKEHLGRLSDVLVQLLVSDDSSELSVVNIALNALFAIDSKGTLSGIFSQILNGDEEIREKALKFLCSRLKSSSESDMSKEAEEYVLEECKKILEDVTGDEFFSIMEGLSSLHHLQTFQGRQQLVNIIAEQMHLDQEFDATDADSVNRVSQCVSMAQPLCSKNVHASRFVNYMCQKVVSSLSKITTETLNGNSDDKETKQTDVKLDLLKQLAEMSAFCGTGSEVVESVEPLFNGLLECMPLPPEGNGEAANADANPKLQFSYVECLMFAFHQIGRFKEDFFTSDDAAARLKDFRIRLQYFARGLQVYIKQLKASLEGKTPTQLRSEPENRIKVIALKTCNNVNTLLRDLFHNPPAYKSSVQVSWKKQSTGNKPMPAKPQKRSSTGGDSEVKKKSERTLYRAPEGKYSSNISQRGQGGYKRGFRGGRKWGASRGKRY</sequence>
<feature type="compositionally biased region" description="Basic and acidic residues" evidence="3">
    <location>
        <begin position="480"/>
        <end position="490"/>
    </location>
</feature>
<dbReference type="Gene3D" id="1.25.10.10">
    <property type="entry name" value="Leucine-rich Repeat Variant"/>
    <property type="match status" value="1"/>
</dbReference>
<dbReference type="EMBL" id="CAWYQH010000119">
    <property type="protein sequence ID" value="CAK8691701.1"/>
    <property type="molecule type" value="Genomic_DNA"/>
</dbReference>
<dbReference type="InterPro" id="IPR016024">
    <property type="entry name" value="ARM-type_fold"/>
</dbReference>
<comment type="caution">
    <text evidence="4">The sequence shown here is derived from an EMBL/GenBank/DDBJ whole genome shotgun (WGS) entry which is preliminary data.</text>
</comment>
<evidence type="ECO:0000313" key="4">
    <source>
        <dbReference type="EMBL" id="CAK8691701.1"/>
    </source>
</evidence>
<evidence type="ECO:0008006" key="6">
    <source>
        <dbReference type="Google" id="ProtNLM"/>
    </source>
</evidence>
<accession>A0ABP0GIX7</accession>
<dbReference type="Pfam" id="PF05918">
    <property type="entry name" value="API5"/>
    <property type="match status" value="1"/>
</dbReference>
<feature type="region of interest" description="Disordered" evidence="3">
    <location>
        <begin position="453"/>
        <end position="528"/>
    </location>
</feature>
<evidence type="ECO:0000256" key="2">
    <source>
        <dbReference type="ARBA" id="ARBA00022703"/>
    </source>
</evidence>
<dbReference type="InterPro" id="IPR008383">
    <property type="entry name" value="API5"/>
</dbReference>
<keyword evidence="2" id="KW-0053">Apoptosis</keyword>
<dbReference type="InterPro" id="IPR011989">
    <property type="entry name" value="ARM-like"/>
</dbReference>
<dbReference type="PANTHER" id="PTHR12758:SF19">
    <property type="entry name" value="APOPTOSIS INHIBITOR 5"/>
    <property type="match status" value="1"/>
</dbReference>
<dbReference type="SUPFAM" id="SSF48371">
    <property type="entry name" value="ARM repeat"/>
    <property type="match status" value="1"/>
</dbReference>
<keyword evidence="5" id="KW-1185">Reference proteome</keyword>
<comment type="similarity">
    <text evidence="1">Belongs to the API5 family.</text>
</comment>
<evidence type="ECO:0000256" key="1">
    <source>
        <dbReference type="ARBA" id="ARBA00009515"/>
    </source>
</evidence>
<gene>
    <name evidence="4" type="ORF">CVLEPA_LOCUS24463</name>
</gene>
<evidence type="ECO:0000313" key="5">
    <source>
        <dbReference type="Proteomes" id="UP001642483"/>
    </source>
</evidence>